<dbReference type="GO" id="GO:0071949">
    <property type="term" value="F:FAD binding"/>
    <property type="evidence" value="ECO:0007669"/>
    <property type="project" value="InterPro"/>
</dbReference>
<dbReference type="STRING" id="1392250.A0A2I2G4C0"/>
<feature type="domain" description="FAD-binding" evidence="5">
    <location>
        <begin position="5"/>
        <end position="371"/>
    </location>
</feature>
<reference evidence="6 7" key="1">
    <citation type="submission" date="2016-12" db="EMBL/GenBank/DDBJ databases">
        <title>The genomes of Aspergillus section Nigri reveals drivers in fungal speciation.</title>
        <authorList>
            <consortium name="DOE Joint Genome Institute"/>
            <person name="Vesth T.C."/>
            <person name="Nybo J."/>
            <person name="Theobald S."/>
            <person name="Brandl J."/>
            <person name="Frisvad J.C."/>
            <person name="Nielsen K.F."/>
            <person name="Lyhne E.K."/>
            <person name="Kogle M.E."/>
            <person name="Kuo A."/>
            <person name="Riley R."/>
            <person name="Clum A."/>
            <person name="Nolan M."/>
            <person name="Lipzen A."/>
            <person name="Salamov A."/>
            <person name="Henrissat B."/>
            <person name="Wiebenga A."/>
            <person name="De Vries R.P."/>
            <person name="Grigoriev I.V."/>
            <person name="Mortensen U.H."/>
            <person name="Andersen M.R."/>
            <person name="Baker S.E."/>
        </authorList>
    </citation>
    <scope>NUCLEOTIDE SEQUENCE [LARGE SCALE GENOMIC DNA]</scope>
    <source>
        <strain evidence="6 7">IBT 23096</strain>
    </source>
</reference>
<evidence type="ECO:0000259" key="5">
    <source>
        <dbReference type="Pfam" id="PF01494"/>
    </source>
</evidence>
<comment type="caution">
    <text evidence="6">The sequence shown here is derived from an EMBL/GenBank/DDBJ whole genome shotgun (WGS) entry which is preliminary data.</text>
</comment>
<evidence type="ECO:0000313" key="6">
    <source>
        <dbReference type="EMBL" id="PLB47722.1"/>
    </source>
</evidence>
<keyword evidence="2" id="KW-0285">Flavoprotein</keyword>
<evidence type="ECO:0000256" key="3">
    <source>
        <dbReference type="ARBA" id="ARBA00022827"/>
    </source>
</evidence>
<dbReference type="OrthoDB" id="10029326at2759"/>
<dbReference type="InterPro" id="IPR050562">
    <property type="entry name" value="FAD_mOase_fung"/>
</dbReference>
<evidence type="ECO:0000313" key="7">
    <source>
        <dbReference type="Proteomes" id="UP000234275"/>
    </source>
</evidence>
<dbReference type="AlphaFoldDB" id="A0A2I2G4C0"/>
<dbReference type="GO" id="GO:0004497">
    <property type="term" value="F:monooxygenase activity"/>
    <property type="evidence" value="ECO:0007669"/>
    <property type="project" value="InterPro"/>
</dbReference>
<keyword evidence="7" id="KW-1185">Reference proteome</keyword>
<evidence type="ECO:0000256" key="2">
    <source>
        <dbReference type="ARBA" id="ARBA00022630"/>
    </source>
</evidence>
<accession>A0A2I2G4C0</accession>
<keyword evidence="4" id="KW-0560">Oxidoreductase</keyword>
<evidence type="ECO:0000256" key="4">
    <source>
        <dbReference type="ARBA" id="ARBA00023002"/>
    </source>
</evidence>
<dbReference type="EMBL" id="MSFO01000005">
    <property type="protein sequence ID" value="PLB47722.1"/>
    <property type="molecule type" value="Genomic_DNA"/>
</dbReference>
<comment type="similarity">
    <text evidence="1">Belongs to the paxM FAD-dependent monooxygenase family.</text>
</comment>
<dbReference type="PANTHER" id="PTHR47356">
    <property type="entry name" value="FAD-DEPENDENT MONOOXYGENASE ASQG-RELATED"/>
    <property type="match status" value="1"/>
</dbReference>
<organism evidence="6 7">
    <name type="scientific">Aspergillus steynii IBT 23096</name>
    <dbReference type="NCBI Taxonomy" id="1392250"/>
    <lineage>
        <taxon>Eukaryota</taxon>
        <taxon>Fungi</taxon>
        <taxon>Dikarya</taxon>
        <taxon>Ascomycota</taxon>
        <taxon>Pezizomycotina</taxon>
        <taxon>Eurotiomycetes</taxon>
        <taxon>Eurotiomycetidae</taxon>
        <taxon>Eurotiales</taxon>
        <taxon>Aspergillaceae</taxon>
        <taxon>Aspergillus</taxon>
        <taxon>Aspergillus subgen. Circumdati</taxon>
    </lineage>
</organism>
<protein>
    <submittedName>
        <fullName evidence="6">FAD/NAD(P)-binding domain-containing protein</fullName>
    </submittedName>
</protein>
<dbReference type="GeneID" id="36552058"/>
<dbReference type="InterPro" id="IPR002938">
    <property type="entry name" value="FAD-bd"/>
</dbReference>
<sequence length="509" mass="56978">MTAFRVIIVGGSVAGLTLANILQRYGIDYIVLEKYPTIAPQLGASIGILPYGCQVLDQIGVLDRVREMSMSVDRLQSFGPDGEKVGGQDTFGVVLEELTGYQFEFLDRQQIIQALYDNLEDKSKVVASQELLKIEHLQDSVTVTTKNGHEYTGSILVGADGVHSRTRDEIWRIAESENPTYGAQSMANKMTCTYRCLFGIADQPEGTTEHVGYKKYVRNRSYIYQSGRGGKLYFFAFFKNPQVTKHQSIPKYTAQDEKDAVTEAANDVLLPGVTFADVYEKRRIAVLTPLQEYVLQRCFHKRAILIGDAFHKFNPLTGQGGNSAIEDAALLADLVKKMLMKGSKPTNDQLNSAFSHFERERRPRAEKLMDGARFLQKFDALENPFLEFLNLHVMSKLGVDKFITNFVEICSPSHALRYLPPPSRRGVVALDQDVIARPKDRSPTATKLWSGFMIAMAALFVIGYRCFQPLTTGLEVTSNLSTLSITITINTMWTIESYRSVMLGGPLFR</sequence>
<dbReference type="Proteomes" id="UP000234275">
    <property type="component" value="Unassembled WGS sequence"/>
</dbReference>
<dbReference type="RefSeq" id="XP_024703024.1">
    <property type="nucleotide sequence ID" value="XM_024844358.1"/>
</dbReference>
<keyword evidence="3" id="KW-0274">FAD</keyword>
<proteinExistence type="inferred from homology"/>
<evidence type="ECO:0000256" key="1">
    <source>
        <dbReference type="ARBA" id="ARBA00007992"/>
    </source>
</evidence>
<dbReference type="VEuPathDB" id="FungiDB:P170DRAFT_359473"/>
<name>A0A2I2G4C0_9EURO</name>
<dbReference type="InterPro" id="IPR036188">
    <property type="entry name" value="FAD/NAD-bd_sf"/>
</dbReference>
<dbReference type="PANTHER" id="PTHR47356:SF2">
    <property type="entry name" value="FAD-BINDING DOMAIN-CONTAINING PROTEIN-RELATED"/>
    <property type="match status" value="1"/>
</dbReference>
<dbReference type="PRINTS" id="PR00420">
    <property type="entry name" value="RNGMNOXGNASE"/>
</dbReference>
<dbReference type="Gene3D" id="3.50.50.60">
    <property type="entry name" value="FAD/NAD(P)-binding domain"/>
    <property type="match status" value="1"/>
</dbReference>
<dbReference type="Pfam" id="PF01494">
    <property type="entry name" value="FAD_binding_3"/>
    <property type="match status" value="1"/>
</dbReference>
<dbReference type="SUPFAM" id="SSF51905">
    <property type="entry name" value="FAD/NAD(P)-binding domain"/>
    <property type="match status" value="1"/>
</dbReference>
<gene>
    <name evidence="6" type="ORF">P170DRAFT_359473</name>
</gene>